<proteinExistence type="predicted"/>
<accession>A0A7I8LK73</accession>
<evidence type="ECO:0000313" key="2">
    <source>
        <dbReference type="Proteomes" id="UP000663760"/>
    </source>
</evidence>
<organism evidence="1 2">
    <name type="scientific">Spirodela intermedia</name>
    <name type="common">Intermediate duckweed</name>
    <dbReference type="NCBI Taxonomy" id="51605"/>
    <lineage>
        <taxon>Eukaryota</taxon>
        <taxon>Viridiplantae</taxon>
        <taxon>Streptophyta</taxon>
        <taxon>Embryophyta</taxon>
        <taxon>Tracheophyta</taxon>
        <taxon>Spermatophyta</taxon>
        <taxon>Magnoliopsida</taxon>
        <taxon>Liliopsida</taxon>
        <taxon>Araceae</taxon>
        <taxon>Lemnoideae</taxon>
        <taxon>Spirodela</taxon>
    </lineage>
</organism>
<gene>
    <name evidence="1" type="ORF">SI8410_17021141</name>
</gene>
<keyword evidence="2" id="KW-1185">Reference proteome</keyword>
<reference evidence="1" key="1">
    <citation type="submission" date="2020-02" db="EMBL/GenBank/DDBJ databases">
        <authorList>
            <person name="Scholz U."/>
            <person name="Mascher M."/>
            <person name="Fiebig A."/>
        </authorList>
    </citation>
    <scope>NUCLEOTIDE SEQUENCE</scope>
</reference>
<dbReference type="AlphaFoldDB" id="A0A7I8LK73"/>
<protein>
    <submittedName>
        <fullName evidence="1">Uncharacterized protein</fullName>
    </submittedName>
</protein>
<evidence type="ECO:0000313" key="1">
    <source>
        <dbReference type="EMBL" id="CAA7410463.1"/>
    </source>
</evidence>
<name>A0A7I8LK73_SPIIN</name>
<dbReference type="EMBL" id="LR746280">
    <property type="protein sequence ID" value="CAA7410463.1"/>
    <property type="molecule type" value="Genomic_DNA"/>
</dbReference>
<sequence length="23" mass="2933">MMHHYTIIFHISKPEIINYYMHI</sequence>
<dbReference type="Proteomes" id="UP000663760">
    <property type="component" value="Chromosome 17"/>
</dbReference>